<feature type="region of interest" description="Disordered" evidence="1">
    <location>
        <begin position="40"/>
        <end position="156"/>
    </location>
</feature>
<comment type="caution">
    <text evidence="2">The sequence shown here is derived from an EMBL/GenBank/DDBJ whole genome shotgun (WGS) entry which is preliminary data.</text>
</comment>
<keyword evidence="3" id="KW-1185">Reference proteome</keyword>
<evidence type="ECO:0000313" key="2">
    <source>
        <dbReference type="EMBL" id="KAJ1131338.1"/>
    </source>
</evidence>
<evidence type="ECO:0000313" key="3">
    <source>
        <dbReference type="Proteomes" id="UP001066276"/>
    </source>
</evidence>
<sequence>MAVSPDRSQCPGPAPGKPLLRCSSFVATAPICLGPHLLADLVGAGRPSGDATASPVRDRDLRPPLRLLRGTPGWGQQPPAPSRLQRGRAPPRPQRQDPGAQALSTAPSATGPKRTNKKKEEKMSLHGPQPPGAKSSKSPGENPLDDPGHHPHRSAT</sequence>
<reference evidence="2" key="1">
    <citation type="journal article" date="2022" name="bioRxiv">
        <title>Sequencing and chromosome-scale assembly of the giantPleurodeles waltlgenome.</title>
        <authorList>
            <person name="Brown T."/>
            <person name="Elewa A."/>
            <person name="Iarovenko S."/>
            <person name="Subramanian E."/>
            <person name="Araus A.J."/>
            <person name="Petzold A."/>
            <person name="Susuki M."/>
            <person name="Suzuki K.-i.T."/>
            <person name="Hayashi T."/>
            <person name="Toyoda A."/>
            <person name="Oliveira C."/>
            <person name="Osipova E."/>
            <person name="Leigh N.D."/>
            <person name="Simon A."/>
            <person name="Yun M.H."/>
        </authorList>
    </citation>
    <scope>NUCLEOTIDE SEQUENCE</scope>
    <source>
        <strain evidence="2">20211129_DDA</strain>
        <tissue evidence="2">Liver</tissue>
    </source>
</reference>
<gene>
    <name evidence="2" type="ORF">NDU88_009675</name>
</gene>
<evidence type="ECO:0000256" key="1">
    <source>
        <dbReference type="SAM" id="MobiDB-lite"/>
    </source>
</evidence>
<protein>
    <submittedName>
        <fullName evidence="2">Uncharacterized protein</fullName>
    </submittedName>
</protein>
<accession>A0AAV7PZQ1</accession>
<dbReference type="AlphaFoldDB" id="A0AAV7PZQ1"/>
<name>A0AAV7PZQ1_PLEWA</name>
<proteinExistence type="predicted"/>
<dbReference type="EMBL" id="JANPWB010000011">
    <property type="protein sequence ID" value="KAJ1131338.1"/>
    <property type="molecule type" value="Genomic_DNA"/>
</dbReference>
<dbReference type="Proteomes" id="UP001066276">
    <property type="component" value="Chromosome 7"/>
</dbReference>
<organism evidence="2 3">
    <name type="scientific">Pleurodeles waltl</name>
    <name type="common">Iberian ribbed newt</name>
    <dbReference type="NCBI Taxonomy" id="8319"/>
    <lineage>
        <taxon>Eukaryota</taxon>
        <taxon>Metazoa</taxon>
        <taxon>Chordata</taxon>
        <taxon>Craniata</taxon>
        <taxon>Vertebrata</taxon>
        <taxon>Euteleostomi</taxon>
        <taxon>Amphibia</taxon>
        <taxon>Batrachia</taxon>
        <taxon>Caudata</taxon>
        <taxon>Salamandroidea</taxon>
        <taxon>Salamandridae</taxon>
        <taxon>Pleurodelinae</taxon>
        <taxon>Pleurodeles</taxon>
    </lineage>
</organism>